<reference evidence="2 3" key="1">
    <citation type="submission" date="2018-09" db="EMBL/GenBank/DDBJ databases">
        <title>Genome sequencing of strain 6GH32-13.</title>
        <authorList>
            <person name="Weon H.-Y."/>
            <person name="Heo J."/>
            <person name="Kwon S.-W."/>
        </authorList>
    </citation>
    <scope>NUCLEOTIDE SEQUENCE [LARGE SCALE GENOMIC DNA]</scope>
    <source>
        <strain evidence="2 3">5GH32-13</strain>
    </source>
</reference>
<feature type="transmembrane region" description="Helical" evidence="1">
    <location>
        <begin position="54"/>
        <end position="77"/>
    </location>
</feature>
<evidence type="ECO:0000313" key="2">
    <source>
        <dbReference type="EMBL" id="AXY75435.1"/>
    </source>
</evidence>
<feature type="transmembrane region" description="Helical" evidence="1">
    <location>
        <begin position="20"/>
        <end position="42"/>
    </location>
</feature>
<proteinExistence type="predicted"/>
<protein>
    <submittedName>
        <fullName evidence="2">Uncharacterized protein</fullName>
    </submittedName>
</protein>
<keyword evidence="1" id="KW-0812">Transmembrane</keyword>
<dbReference type="KEGG" id="pseg:D3H65_16240"/>
<keyword evidence="3" id="KW-1185">Reference proteome</keyword>
<keyword evidence="1" id="KW-1133">Transmembrane helix</keyword>
<dbReference type="Proteomes" id="UP000263900">
    <property type="component" value="Chromosome"/>
</dbReference>
<name>A0A3B7MUX5_9BACT</name>
<gene>
    <name evidence="2" type="ORF">D3H65_16240</name>
</gene>
<dbReference type="OrthoDB" id="127293at2"/>
<evidence type="ECO:0000313" key="3">
    <source>
        <dbReference type="Proteomes" id="UP000263900"/>
    </source>
</evidence>
<accession>A0A3B7MUX5</accession>
<sequence length="393" mass="44091">MALLAGILFFTYPFHNESVAWILGRGAMIADTLGIAALLILVRPGKEIVKIIGVCACYFIGLAAYETIVILPAMIFIYLLCNKARRGQIVTWGIALGFTLVLHVLLRRYISGRIAGDYGEGFLNGDLVAFAINAVKALGRTFLPPMDASGWLIVLFIMILLLAIGLFYYLRKRLMNDKQALSWFYMQGCFFLVALLIPSLVGVSTRTSESDRLLNFASYFFSTIVAFGLVHIISQSKWLLMAMVAIVTVHIYLLEQNNLNWHKASTSVREILALLGNNETGKKTYVANLPEEINGAFVFRAGFREALLLNNIDTAGVQVLSSLTRDTALLFPDTIHYTIGANGVMVPPFLRIEKKEDHQWHLIRSNCYNCNLMLQGDARLVYWNRKKWVKLPL</sequence>
<dbReference type="AlphaFoldDB" id="A0A3B7MUX5"/>
<keyword evidence="1" id="KW-0472">Membrane</keyword>
<feature type="transmembrane region" description="Helical" evidence="1">
    <location>
        <begin position="89"/>
        <end position="106"/>
    </location>
</feature>
<feature type="transmembrane region" description="Helical" evidence="1">
    <location>
        <begin position="213"/>
        <end position="232"/>
    </location>
</feature>
<organism evidence="2 3">
    <name type="scientific">Paraflavitalea soli</name>
    <dbReference type="NCBI Taxonomy" id="2315862"/>
    <lineage>
        <taxon>Bacteria</taxon>
        <taxon>Pseudomonadati</taxon>
        <taxon>Bacteroidota</taxon>
        <taxon>Chitinophagia</taxon>
        <taxon>Chitinophagales</taxon>
        <taxon>Chitinophagaceae</taxon>
        <taxon>Paraflavitalea</taxon>
    </lineage>
</organism>
<feature type="transmembrane region" description="Helical" evidence="1">
    <location>
        <begin position="150"/>
        <end position="170"/>
    </location>
</feature>
<feature type="transmembrane region" description="Helical" evidence="1">
    <location>
        <begin position="238"/>
        <end position="254"/>
    </location>
</feature>
<evidence type="ECO:0000256" key="1">
    <source>
        <dbReference type="SAM" id="Phobius"/>
    </source>
</evidence>
<dbReference type="EMBL" id="CP032157">
    <property type="protein sequence ID" value="AXY75435.1"/>
    <property type="molecule type" value="Genomic_DNA"/>
</dbReference>
<feature type="transmembrane region" description="Helical" evidence="1">
    <location>
        <begin position="182"/>
        <end position="201"/>
    </location>
</feature>